<evidence type="ECO:0000256" key="2">
    <source>
        <dbReference type="ARBA" id="ARBA00022475"/>
    </source>
</evidence>
<evidence type="ECO:0000256" key="5">
    <source>
        <dbReference type="ARBA" id="ARBA00023136"/>
    </source>
</evidence>
<keyword evidence="9" id="KW-1185">Reference proteome</keyword>
<organism evidence="8 9">
    <name type="scientific">Undibacterium danionis</name>
    <dbReference type="NCBI Taxonomy" id="1812100"/>
    <lineage>
        <taxon>Bacteria</taxon>
        <taxon>Pseudomonadati</taxon>
        <taxon>Pseudomonadota</taxon>
        <taxon>Betaproteobacteria</taxon>
        <taxon>Burkholderiales</taxon>
        <taxon>Oxalobacteraceae</taxon>
        <taxon>Undibacterium</taxon>
    </lineage>
</organism>
<dbReference type="InterPro" id="IPR014548">
    <property type="entry name" value="Ac_Trasf"/>
</dbReference>
<evidence type="ECO:0000313" key="9">
    <source>
        <dbReference type="Proteomes" id="UP001589844"/>
    </source>
</evidence>
<sequence length="337" mass="38595">MSKTKCTKPKINMMQETKSKHWANLNEVSFVAGMRLLFWIYRLFGRWPFRFVLYPVLCWYVLTQKKARQASRLYLQQLNAHNAMQVSTTFYGVLNHFAAFAETILDKMLLWGGLFKVDQVEYYGQASLHQQVENKKGALLICSHLGNIDMCRVLSRRYPDIKLTILVHTKHAQSFNRMMAKLNPDSQLDLLQVTEMTPATAILLAERVAQGGFVVIAGDRVPVSPNPRVTMAEFLGKPAAFPIGPYVLASLLQCPVYLLFSLPIQGVPQVHFELLSESVNPKRAEREQVFQSLANKYAQRLNFFCASAPLQWFNFYDFWHPVNRVPTSQLDISDASR</sequence>
<keyword evidence="4" id="KW-0808">Transferase</keyword>
<evidence type="ECO:0000256" key="6">
    <source>
        <dbReference type="ARBA" id="ARBA00023315"/>
    </source>
</evidence>
<dbReference type="Pfam" id="PF03279">
    <property type="entry name" value="Lip_A_acyltrans"/>
    <property type="match status" value="1"/>
</dbReference>
<protein>
    <submittedName>
        <fullName evidence="8">Acyltransferase</fullName>
    </submittedName>
</protein>
<dbReference type="InterPro" id="IPR004960">
    <property type="entry name" value="LipA_acyltrans"/>
</dbReference>
<dbReference type="PANTHER" id="PTHR30606:SF9">
    <property type="entry name" value="LIPID A BIOSYNTHESIS LAUROYLTRANSFERASE"/>
    <property type="match status" value="1"/>
</dbReference>
<dbReference type="CDD" id="cd07984">
    <property type="entry name" value="LPLAT_LABLAT-like"/>
    <property type="match status" value="1"/>
</dbReference>
<keyword evidence="7" id="KW-1133">Transmembrane helix</keyword>
<proteinExistence type="predicted"/>
<dbReference type="EMBL" id="JBHLXJ010000003">
    <property type="protein sequence ID" value="MFC0348824.1"/>
    <property type="molecule type" value="Genomic_DNA"/>
</dbReference>
<evidence type="ECO:0000313" key="8">
    <source>
        <dbReference type="EMBL" id="MFC0348824.1"/>
    </source>
</evidence>
<comment type="subcellular location">
    <subcellularLocation>
        <location evidence="1">Cell inner membrane</location>
    </subcellularLocation>
</comment>
<dbReference type="PIRSF" id="PIRSF028561">
    <property type="entry name" value="Ac_Trasf"/>
    <property type="match status" value="1"/>
</dbReference>
<evidence type="ECO:0000256" key="4">
    <source>
        <dbReference type="ARBA" id="ARBA00022679"/>
    </source>
</evidence>
<evidence type="ECO:0000256" key="7">
    <source>
        <dbReference type="SAM" id="Phobius"/>
    </source>
</evidence>
<keyword evidence="3" id="KW-0997">Cell inner membrane</keyword>
<dbReference type="GO" id="GO:0016746">
    <property type="term" value="F:acyltransferase activity"/>
    <property type="evidence" value="ECO:0007669"/>
    <property type="project" value="UniProtKB-KW"/>
</dbReference>
<dbReference type="PANTHER" id="PTHR30606">
    <property type="entry name" value="LIPID A BIOSYNTHESIS LAUROYL ACYLTRANSFERASE"/>
    <property type="match status" value="1"/>
</dbReference>
<evidence type="ECO:0000256" key="3">
    <source>
        <dbReference type="ARBA" id="ARBA00022519"/>
    </source>
</evidence>
<keyword evidence="5 7" id="KW-0472">Membrane</keyword>
<keyword evidence="6 8" id="KW-0012">Acyltransferase</keyword>
<gene>
    <name evidence="8" type="ORF">ACFFJH_03320</name>
</gene>
<evidence type="ECO:0000256" key="1">
    <source>
        <dbReference type="ARBA" id="ARBA00004533"/>
    </source>
</evidence>
<comment type="caution">
    <text evidence="8">The sequence shown here is derived from an EMBL/GenBank/DDBJ whole genome shotgun (WGS) entry which is preliminary data.</text>
</comment>
<accession>A0ABV6ID92</accession>
<name>A0ABV6ID92_9BURK</name>
<reference evidence="8 9" key="1">
    <citation type="submission" date="2024-09" db="EMBL/GenBank/DDBJ databases">
        <authorList>
            <person name="Sun Q."/>
            <person name="Mori K."/>
        </authorList>
    </citation>
    <scope>NUCLEOTIDE SEQUENCE [LARGE SCALE GENOMIC DNA]</scope>
    <source>
        <strain evidence="8 9">CCM 8677</strain>
    </source>
</reference>
<keyword evidence="2" id="KW-1003">Cell membrane</keyword>
<dbReference type="RefSeq" id="WP_390210039.1">
    <property type="nucleotide sequence ID" value="NZ_JBHLXJ010000003.1"/>
</dbReference>
<feature type="transmembrane region" description="Helical" evidence="7">
    <location>
        <begin position="21"/>
        <end position="41"/>
    </location>
</feature>
<dbReference type="Proteomes" id="UP001589844">
    <property type="component" value="Unassembled WGS sequence"/>
</dbReference>
<keyword evidence="7" id="KW-0812">Transmembrane</keyword>